<dbReference type="PROSITE" id="PS50113">
    <property type="entry name" value="PAC"/>
    <property type="match status" value="1"/>
</dbReference>
<dbReference type="InterPro" id="IPR035965">
    <property type="entry name" value="PAS-like_dom_sf"/>
</dbReference>
<dbReference type="InterPro" id="IPR000700">
    <property type="entry name" value="PAS-assoc_C"/>
</dbReference>
<dbReference type="InterPro" id="IPR001789">
    <property type="entry name" value="Sig_transdc_resp-reg_receiver"/>
</dbReference>
<dbReference type="EMBL" id="PIPV01000001">
    <property type="protein sequence ID" value="RUO58067.1"/>
    <property type="molecule type" value="Genomic_DNA"/>
</dbReference>
<dbReference type="EC" id="2.7.13.3" evidence="2"/>
<keyword evidence="5" id="KW-0472">Membrane</keyword>
<feature type="domain" description="Histidine kinase" evidence="6">
    <location>
        <begin position="343"/>
        <end position="556"/>
    </location>
</feature>
<feature type="domain" description="Response regulatory" evidence="7">
    <location>
        <begin position="580"/>
        <end position="690"/>
    </location>
</feature>
<dbReference type="SMART" id="SM00388">
    <property type="entry name" value="HisKA"/>
    <property type="match status" value="1"/>
</dbReference>
<proteinExistence type="predicted"/>
<keyword evidence="11" id="KW-1185">Reference proteome</keyword>
<protein>
    <recommendedName>
        <fullName evidence="2">histidine kinase</fullName>
        <ecNumber evidence="2">2.7.13.3</ecNumber>
    </recommendedName>
</protein>
<accession>A0A432YAV3</accession>
<keyword evidence="5" id="KW-1133">Transmembrane helix</keyword>
<evidence type="ECO:0000313" key="10">
    <source>
        <dbReference type="EMBL" id="RUO58067.1"/>
    </source>
</evidence>
<keyword evidence="3 4" id="KW-0597">Phosphoprotein</keyword>
<dbReference type="InterPro" id="IPR001610">
    <property type="entry name" value="PAC"/>
</dbReference>
<dbReference type="SUPFAM" id="SSF52172">
    <property type="entry name" value="CheY-like"/>
    <property type="match status" value="1"/>
</dbReference>
<evidence type="ECO:0000256" key="2">
    <source>
        <dbReference type="ARBA" id="ARBA00012438"/>
    </source>
</evidence>
<dbReference type="SMART" id="SM00387">
    <property type="entry name" value="HATPase_c"/>
    <property type="match status" value="1"/>
</dbReference>
<reference evidence="11" key="1">
    <citation type="journal article" date="2018" name="Front. Microbiol.">
        <title>Genome-Based Analysis Reveals the Taxonomy and Diversity of the Family Idiomarinaceae.</title>
        <authorList>
            <person name="Liu Y."/>
            <person name="Lai Q."/>
            <person name="Shao Z."/>
        </authorList>
    </citation>
    <scope>NUCLEOTIDE SEQUENCE [LARGE SCALE GENOMIC DNA]</scope>
    <source>
        <strain evidence="11">F23</strain>
    </source>
</reference>
<feature type="transmembrane region" description="Helical" evidence="5">
    <location>
        <begin position="21"/>
        <end position="41"/>
    </location>
</feature>
<dbReference type="SUPFAM" id="SSF47384">
    <property type="entry name" value="Homodimeric domain of signal transducing histidine kinase"/>
    <property type="match status" value="1"/>
</dbReference>
<dbReference type="InterPro" id="IPR003594">
    <property type="entry name" value="HATPase_dom"/>
</dbReference>
<dbReference type="Gene3D" id="3.30.450.20">
    <property type="entry name" value="PAS domain"/>
    <property type="match status" value="1"/>
</dbReference>
<evidence type="ECO:0000256" key="5">
    <source>
        <dbReference type="SAM" id="Phobius"/>
    </source>
</evidence>
<evidence type="ECO:0000259" key="7">
    <source>
        <dbReference type="PROSITE" id="PS50110"/>
    </source>
</evidence>
<organism evidence="10 11">
    <name type="scientific">Idiomarina fontislapidosi</name>
    <dbReference type="NCBI Taxonomy" id="263723"/>
    <lineage>
        <taxon>Bacteria</taxon>
        <taxon>Pseudomonadati</taxon>
        <taxon>Pseudomonadota</taxon>
        <taxon>Gammaproteobacteria</taxon>
        <taxon>Alteromonadales</taxon>
        <taxon>Idiomarinaceae</taxon>
        <taxon>Idiomarina</taxon>
    </lineage>
</organism>
<dbReference type="SUPFAM" id="SSF55874">
    <property type="entry name" value="ATPase domain of HSP90 chaperone/DNA topoisomerase II/histidine kinase"/>
    <property type="match status" value="1"/>
</dbReference>
<dbReference type="Pfam" id="PF02518">
    <property type="entry name" value="HATPase_c"/>
    <property type="match status" value="1"/>
</dbReference>
<dbReference type="Pfam" id="PF00072">
    <property type="entry name" value="Response_reg"/>
    <property type="match status" value="1"/>
</dbReference>
<dbReference type="CDD" id="cd00082">
    <property type="entry name" value="HisKA"/>
    <property type="match status" value="1"/>
</dbReference>
<dbReference type="InterPro" id="IPR003661">
    <property type="entry name" value="HisK_dim/P_dom"/>
</dbReference>
<dbReference type="Gene3D" id="1.10.287.130">
    <property type="match status" value="1"/>
</dbReference>
<dbReference type="SMART" id="SM00448">
    <property type="entry name" value="REC"/>
    <property type="match status" value="1"/>
</dbReference>
<dbReference type="PROSITE" id="PS50109">
    <property type="entry name" value="HIS_KIN"/>
    <property type="match status" value="1"/>
</dbReference>
<dbReference type="PANTHER" id="PTHR43065">
    <property type="entry name" value="SENSOR HISTIDINE KINASE"/>
    <property type="match status" value="1"/>
</dbReference>
<evidence type="ECO:0000259" key="6">
    <source>
        <dbReference type="PROSITE" id="PS50109"/>
    </source>
</evidence>
<dbReference type="InterPro" id="IPR005467">
    <property type="entry name" value="His_kinase_dom"/>
</dbReference>
<dbReference type="PRINTS" id="PR00344">
    <property type="entry name" value="BCTRLSENSOR"/>
</dbReference>
<dbReference type="Gene3D" id="3.30.565.10">
    <property type="entry name" value="Histidine kinase-like ATPase, C-terminal domain"/>
    <property type="match status" value="1"/>
</dbReference>
<evidence type="ECO:0000256" key="1">
    <source>
        <dbReference type="ARBA" id="ARBA00000085"/>
    </source>
</evidence>
<feature type="transmembrane region" description="Helical" evidence="5">
    <location>
        <begin position="163"/>
        <end position="184"/>
    </location>
</feature>
<dbReference type="InterPro" id="IPR013655">
    <property type="entry name" value="PAS_fold_3"/>
</dbReference>
<dbReference type="Gene3D" id="3.40.50.2300">
    <property type="match status" value="1"/>
</dbReference>
<dbReference type="Pfam" id="PF08447">
    <property type="entry name" value="PAS_3"/>
    <property type="match status" value="1"/>
</dbReference>
<evidence type="ECO:0000256" key="4">
    <source>
        <dbReference type="PROSITE-ProRule" id="PRU00169"/>
    </source>
</evidence>
<dbReference type="PROSITE" id="PS50112">
    <property type="entry name" value="PAS"/>
    <property type="match status" value="1"/>
</dbReference>
<dbReference type="InterPro" id="IPR004358">
    <property type="entry name" value="Sig_transdc_His_kin-like_C"/>
</dbReference>
<feature type="domain" description="PAC" evidence="9">
    <location>
        <begin position="274"/>
        <end position="330"/>
    </location>
</feature>
<dbReference type="GO" id="GO:0000155">
    <property type="term" value="F:phosphorelay sensor kinase activity"/>
    <property type="evidence" value="ECO:0007669"/>
    <property type="project" value="InterPro"/>
</dbReference>
<comment type="caution">
    <text evidence="10">The sequence shown here is derived from an EMBL/GenBank/DDBJ whole genome shotgun (WGS) entry which is preliminary data.</text>
</comment>
<evidence type="ECO:0000259" key="9">
    <source>
        <dbReference type="PROSITE" id="PS50113"/>
    </source>
</evidence>
<keyword evidence="5" id="KW-0812">Transmembrane</keyword>
<dbReference type="InterPro" id="IPR036890">
    <property type="entry name" value="HATPase_C_sf"/>
</dbReference>
<dbReference type="InterPro" id="IPR000014">
    <property type="entry name" value="PAS"/>
</dbReference>
<dbReference type="PROSITE" id="PS50110">
    <property type="entry name" value="RESPONSE_REGULATORY"/>
    <property type="match status" value="1"/>
</dbReference>
<dbReference type="Pfam" id="PF00512">
    <property type="entry name" value="HisKA"/>
    <property type="match status" value="1"/>
</dbReference>
<dbReference type="SUPFAM" id="SSF55785">
    <property type="entry name" value="PYP-like sensor domain (PAS domain)"/>
    <property type="match status" value="1"/>
</dbReference>
<dbReference type="InterPro" id="IPR036097">
    <property type="entry name" value="HisK_dim/P_sf"/>
</dbReference>
<feature type="modified residue" description="4-aspartylphosphate" evidence="4">
    <location>
        <position position="630"/>
    </location>
</feature>
<dbReference type="OrthoDB" id="9772100at2"/>
<gene>
    <name evidence="10" type="ORF">CWE25_00245</name>
</gene>
<sequence>METIDGMSKIYKHQQRMISSQLIIVAIGFSIFVLLLVGLHVNKEREVAYRIQTLELLDVAADDFGSGLLGLSMTPDSNPLRQAYYVDRIQSALYSFTTVSERLNNIDLRDKFRALLRDFQSELNDEDDSLHLNDEAYSFQAQVHLLERQLMRNLIKDRENQQLWFFVSLLGTILVMSFIILAMLRSEYRRNRVELQLRQSEGRFLELAERINEIFWLEDLQLKKLIYLSPAFERVYGRPVADVVKNTNSWFDSVHPDDKDTVSALREQSLYKPVVMEYRIVRPDGSVRWISDRVFPIHLERDDPNGKASRLAAVASDITEHKELTQQLFVSQKMEALGQLTGGISHDFNNLLTVIMNNAELLAWQLADDDRLKRTAQLIIKASERGARLNQQLLAFARKQDLHPEIIEMRGLLEETVELLERTLPARILVNVDIDYDTAYLYVDAAQFQSALMNLCFNSRDAMSEGGELTISSTILTNSHCVEYLSISVSDTGHGIDETEINKVVEPFYTTKCSDKGTGLGLSMVYGFVTQSGGSLDIKSELGAGTRVHLTFPLSANTHQLLQATEPDEQLLSVDLRGKRILVVEDEELLLETTAKTLLRYGYDVATASTGAEALQLLQTDNQFDLVFSDVVMPGGVSGFDLKRHCDQFYPHLKVVLTSGYNDFNNPEAIDVLQKPYTQEQLSQVVHQQLAS</sequence>
<dbReference type="CDD" id="cd00130">
    <property type="entry name" value="PAS"/>
    <property type="match status" value="1"/>
</dbReference>
<dbReference type="NCBIfam" id="TIGR00229">
    <property type="entry name" value="sensory_box"/>
    <property type="match status" value="1"/>
</dbReference>
<evidence type="ECO:0000313" key="11">
    <source>
        <dbReference type="Proteomes" id="UP000287330"/>
    </source>
</evidence>
<dbReference type="AlphaFoldDB" id="A0A432YAV3"/>
<dbReference type="Proteomes" id="UP000287330">
    <property type="component" value="Unassembled WGS sequence"/>
</dbReference>
<dbReference type="PANTHER" id="PTHR43065:SF42">
    <property type="entry name" value="TWO-COMPONENT SENSOR PPRA"/>
    <property type="match status" value="1"/>
</dbReference>
<dbReference type="SMART" id="SM00086">
    <property type="entry name" value="PAC"/>
    <property type="match status" value="1"/>
</dbReference>
<comment type="catalytic activity">
    <reaction evidence="1">
        <text>ATP + protein L-histidine = ADP + protein N-phospho-L-histidine.</text>
        <dbReference type="EC" id="2.7.13.3"/>
    </reaction>
</comment>
<feature type="domain" description="PAS" evidence="8">
    <location>
        <begin position="200"/>
        <end position="273"/>
    </location>
</feature>
<evidence type="ECO:0000259" key="8">
    <source>
        <dbReference type="PROSITE" id="PS50112"/>
    </source>
</evidence>
<name>A0A432YAV3_9GAMM</name>
<evidence type="ECO:0000256" key="3">
    <source>
        <dbReference type="ARBA" id="ARBA00022553"/>
    </source>
</evidence>
<dbReference type="InterPro" id="IPR011006">
    <property type="entry name" value="CheY-like_superfamily"/>
</dbReference>